<evidence type="ECO:0000313" key="5">
    <source>
        <dbReference type="Proteomes" id="UP000035740"/>
    </source>
</evidence>
<dbReference type="Gramene" id="KMS94542">
    <property type="protein sequence ID" value="KMS94542"/>
    <property type="gene ID" value="BVRB_020370"/>
</dbReference>
<dbReference type="GO" id="GO:0016579">
    <property type="term" value="P:protein deubiquitination"/>
    <property type="evidence" value="ECO:0007669"/>
    <property type="project" value="TreeGrafter"/>
</dbReference>
<evidence type="ECO:0000256" key="1">
    <source>
        <dbReference type="ARBA" id="ARBA00009326"/>
    </source>
</evidence>
<gene>
    <name evidence="4" type="ORF">BVRB_020370</name>
</gene>
<evidence type="ECO:0000313" key="4">
    <source>
        <dbReference type="EMBL" id="KMS94542.1"/>
    </source>
</evidence>
<evidence type="ECO:0000256" key="2">
    <source>
        <dbReference type="PROSITE-ProRule" id="PRU01393"/>
    </source>
</evidence>
<dbReference type="Gene3D" id="3.30.1490.420">
    <property type="entry name" value="Ubiquitin carboxyl-terminal hydrolase, domain 2"/>
    <property type="match status" value="1"/>
</dbReference>
<organism evidence="4 5">
    <name type="scientific">Beta vulgaris subsp. vulgaris</name>
    <name type="common">Beet</name>
    <dbReference type="NCBI Taxonomy" id="3555"/>
    <lineage>
        <taxon>Eukaryota</taxon>
        <taxon>Viridiplantae</taxon>
        <taxon>Streptophyta</taxon>
        <taxon>Embryophyta</taxon>
        <taxon>Tracheophyta</taxon>
        <taxon>Spermatophyta</taxon>
        <taxon>Magnoliopsida</taxon>
        <taxon>eudicotyledons</taxon>
        <taxon>Gunneridae</taxon>
        <taxon>Pentapetalae</taxon>
        <taxon>Caryophyllales</taxon>
        <taxon>Chenopodiaceae</taxon>
        <taxon>Betoideae</taxon>
        <taxon>Beta</taxon>
    </lineage>
</organism>
<dbReference type="Pfam" id="PF01088">
    <property type="entry name" value="Peptidase_C12"/>
    <property type="match status" value="1"/>
</dbReference>
<keyword evidence="5" id="KW-1185">Reference proteome</keyword>
<reference evidence="4 5" key="1">
    <citation type="journal article" date="2014" name="Nature">
        <title>The genome of the recently domesticated crop plant sugar beet (Beta vulgaris).</title>
        <authorList>
            <person name="Dohm J.C."/>
            <person name="Minoche A.E."/>
            <person name="Holtgrawe D."/>
            <person name="Capella-Gutierrez S."/>
            <person name="Zakrzewski F."/>
            <person name="Tafer H."/>
            <person name="Rupp O."/>
            <person name="Sorensen T.R."/>
            <person name="Stracke R."/>
            <person name="Reinhardt R."/>
            <person name="Goesmann A."/>
            <person name="Kraft T."/>
            <person name="Schulz B."/>
            <person name="Stadler P.F."/>
            <person name="Schmidt T."/>
            <person name="Gabaldon T."/>
            <person name="Lehrach H."/>
            <person name="Weisshaar B."/>
            <person name="Himmelbauer H."/>
        </authorList>
    </citation>
    <scope>NUCLEOTIDE SEQUENCE [LARGE SCALE GENOMIC DNA]</scope>
    <source>
        <tissue evidence="4">Taproot</tissue>
    </source>
</reference>
<sequence length="81" mass="9056">MAELIHQEFAGSYMDRDARLLTYPITAQGQSEVPENVENVNLHFNALVCVDGRLIELDGRKKQPIDHGSTTIQSFLQDAAQ</sequence>
<dbReference type="Proteomes" id="UP000035740">
    <property type="component" value="Unassembled WGS sequence"/>
</dbReference>
<feature type="domain" description="UCH catalytic" evidence="3">
    <location>
        <begin position="1"/>
        <end position="81"/>
    </location>
</feature>
<dbReference type="InterPro" id="IPR038765">
    <property type="entry name" value="Papain-like_cys_pep_sf"/>
</dbReference>
<dbReference type="EMBL" id="KQ092659">
    <property type="protein sequence ID" value="KMS94542.1"/>
    <property type="molecule type" value="Genomic_DNA"/>
</dbReference>
<proteinExistence type="inferred from homology"/>
<dbReference type="GO" id="GO:0005737">
    <property type="term" value="C:cytoplasm"/>
    <property type="evidence" value="ECO:0007669"/>
    <property type="project" value="TreeGrafter"/>
</dbReference>
<dbReference type="SUPFAM" id="SSF54001">
    <property type="entry name" value="Cysteine proteinases"/>
    <property type="match status" value="1"/>
</dbReference>
<dbReference type="PANTHER" id="PTHR10589">
    <property type="entry name" value="UBIQUITIN CARBOXYL-TERMINAL HYDROLASE"/>
    <property type="match status" value="1"/>
</dbReference>
<dbReference type="OrthoDB" id="427186at2759"/>
<dbReference type="AlphaFoldDB" id="A0A0J8B3X8"/>
<dbReference type="GO" id="GO:0006511">
    <property type="term" value="P:ubiquitin-dependent protein catabolic process"/>
    <property type="evidence" value="ECO:0007669"/>
    <property type="project" value="InterPro"/>
</dbReference>
<dbReference type="InterPro" id="IPR001578">
    <property type="entry name" value="Peptidase_C12_UCH"/>
</dbReference>
<feature type="non-terminal residue" evidence="4">
    <location>
        <position position="81"/>
    </location>
</feature>
<protein>
    <recommendedName>
        <fullName evidence="3">UCH catalytic domain-containing protein</fullName>
    </recommendedName>
</protein>
<dbReference type="GO" id="GO:0004843">
    <property type="term" value="F:cysteine-type deubiquitinase activity"/>
    <property type="evidence" value="ECO:0007669"/>
    <property type="project" value="InterPro"/>
</dbReference>
<accession>A0A0J8B3X8</accession>
<dbReference type="PROSITE" id="PS52048">
    <property type="entry name" value="UCH_DOMAIN"/>
    <property type="match status" value="1"/>
</dbReference>
<dbReference type="PANTHER" id="PTHR10589:SF17">
    <property type="entry name" value="UBIQUITIN CARBOXYL-TERMINAL HYDROLASE"/>
    <property type="match status" value="1"/>
</dbReference>
<name>A0A0J8B3X8_BETVV</name>
<comment type="similarity">
    <text evidence="1 2">Belongs to the peptidase C12 family.</text>
</comment>
<evidence type="ECO:0000259" key="3">
    <source>
        <dbReference type="PROSITE" id="PS52048"/>
    </source>
</evidence>
<comment type="caution">
    <text evidence="2">Lacks conserved residue(s) required for the propagation of feature annotation.</text>
</comment>